<feature type="region of interest" description="Disordered" evidence="1">
    <location>
        <begin position="40"/>
        <end position="163"/>
    </location>
</feature>
<keyword evidence="4" id="KW-1185">Reference proteome</keyword>
<evidence type="ECO:0000313" key="4">
    <source>
        <dbReference type="Proteomes" id="UP000784294"/>
    </source>
</evidence>
<dbReference type="Pfam" id="PF03455">
    <property type="entry name" value="dDENN"/>
    <property type="match status" value="1"/>
</dbReference>
<dbReference type="InterPro" id="IPR047278">
    <property type="entry name" value="DEN5A/B"/>
</dbReference>
<organism evidence="3 4">
    <name type="scientific">Protopolystoma xenopodis</name>
    <dbReference type="NCBI Taxonomy" id="117903"/>
    <lineage>
        <taxon>Eukaryota</taxon>
        <taxon>Metazoa</taxon>
        <taxon>Spiralia</taxon>
        <taxon>Lophotrochozoa</taxon>
        <taxon>Platyhelminthes</taxon>
        <taxon>Monogenea</taxon>
        <taxon>Polyopisthocotylea</taxon>
        <taxon>Polystomatidea</taxon>
        <taxon>Polystomatidae</taxon>
        <taxon>Protopolystoma</taxon>
    </lineage>
</organism>
<evidence type="ECO:0000256" key="1">
    <source>
        <dbReference type="SAM" id="MobiDB-lite"/>
    </source>
</evidence>
<feature type="domain" description="dDENN" evidence="2">
    <location>
        <begin position="193"/>
        <end position="230"/>
    </location>
</feature>
<accession>A0A3S5CH82</accession>
<feature type="compositionally biased region" description="Basic residues" evidence="1">
    <location>
        <begin position="53"/>
        <end position="64"/>
    </location>
</feature>
<feature type="compositionally biased region" description="Low complexity" evidence="1">
    <location>
        <begin position="69"/>
        <end position="126"/>
    </location>
</feature>
<comment type="caution">
    <text evidence="3">The sequence shown here is derived from an EMBL/GenBank/DDBJ whole genome shotgun (WGS) entry which is preliminary data.</text>
</comment>
<feature type="compositionally biased region" description="Polar residues" evidence="1">
    <location>
        <begin position="40"/>
        <end position="52"/>
    </location>
</feature>
<dbReference type="Proteomes" id="UP000784294">
    <property type="component" value="Unassembled WGS sequence"/>
</dbReference>
<dbReference type="GO" id="GO:0031267">
    <property type="term" value="F:small GTPase binding"/>
    <property type="evidence" value="ECO:0007669"/>
    <property type="project" value="InterPro"/>
</dbReference>
<name>A0A3S5CH82_9PLAT</name>
<feature type="region of interest" description="Disordered" evidence="1">
    <location>
        <begin position="290"/>
        <end position="310"/>
    </location>
</feature>
<feature type="compositionally biased region" description="Polar residues" evidence="1">
    <location>
        <begin position="147"/>
        <end position="162"/>
    </location>
</feature>
<dbReference type="PANTHER" id="PTHR46070">
    <property type="entry name" value="PINSTRIPE, ISOFORM A"/>
    <property type="match status" value="1"/>
</dbReference>
<evidence type="ECO:0000313" key="3">
    <source>
        <dbReference type="EMBL" id="VEL08159.1"/>
    </source>
</evidence>
<feature type="compositionally biased region" description="Polar residues" evidence="1">
    <location>
        <begin position="290"/>
        <end position="302"/>
    </location>
</feature>
<dbReference type="InterPro" id="IPR005112">
    <property type="entry name" value="dDENN_dom"/>
</dbReference>
<evidence type="ECO:0000259" key="2">
    <source>
        <dbReference type="Pfam" id="PF03455"/>
    </source>
</evidence>
<sequence length="376" mass="40460">MIASFGTISLFANSTPASVDSGLGPATTASVSDRVNITAISESTTPRHTSGSRLRHNNGGHRRTSNTASQSLSPSYSFSSSSPPPSSASRSTPSSTISSRSSYSSASTSSSSKSPSLPASISSSPPHQQDPCVSNMRFGINGPVRSGQATVDRCSTTSSPATSRPVAYKRPLAVEALTSGGETEQISSGLEAFDKMGFLSDQPEAHLAFLSAFLETQMFASFLDARLTLQKLHQTSRQSTIFVTPYLQTGLSSSTLSLSTMIGAQLFYQRLILAAQSPPKYMHSQQQHNYRHQPSWTQSQPRLRSRSRHKVLTPQCRRAYQEPSFPMIMAESGTVASAGRIAQHCDWWLNEMDAGAGRHNMPSYLPGSVQNIGLLF</sequence>
<reference evidence="3" key="1">
    <citation type="submission" date="2018-11" db="EMBL/GenBank/DDBJ databases">
        <authorList>
            <consortium name="Pathogen Informatics"/>
        </authorList>
    </citation>
    <scope>NUCLEOTIDE SEQUENCE</scope>
</reference>
<protein>
    <recommendedName>
        <fullName evidence="2">dDENN domain-containing protein</fullName>
    </recommendedName>
</protein>
<dbReference type="PANTHER" id="PTHR46070:SF1">
    <property type="entry name" value="PINSTRIPE, ISOFORM A"/>
    <property type="match status" value="1"/>
</dbReference>
<proteinExistence type="predicted"/>
<dbReference type="OrthoDB" id="6019893at2759"/>
<dbReference type="EMBL" id="CAAALY010003279">
    <property type="protein sequence ID" value="VEL08159.1"/>
    <property type="molecule type" value="Genomic_DNA"/>
</dbReference>
<dbReference type="AlphaFoldDB" id="A0A3S5CH82"/>
<gene>
    <name evidence="3" type="ORF">PXEA_LOCUS1599</name>
</gene>
<dbReference type="GO" id="GO:0005085">
    <property type="term" value="F:guanyl-nucleotide exchange factor activity"/>
    <property type="evidence" value="ECO:0007669"/>
    <property type="project" value="InterPro"/>
</dbReference>